<dbReference type="AlphaFoldDB" id="A0A370KGA2"/>
<organism evidence="2 3">
    <name type="scientific">Rhizobium grahamii</name>
    <dbReference type="NCBI Taxonomy" id="1120045"/>
    <lineage>
        <taxon>Bacteria</taxon>
        <taxon>Pseudomonadati</taxon>
        <taxon>Pseudomonadota</taxon>
        <taxon>Alphaproteobacteria</taxon>
        <taxon>Hyphomicrobiales</taxon>
        <taxon>Rhizobiaceae</taxon>
        <taxon>Rhizobium/Agrobacterium group</taxon>
        <taxon>Rhizobium</taxon>
    </lineage>
</organism>
<accession>A0A370KGA2</accession>
<evidence type="ECO:0000313" key="3">
    <source>
        <dbReference type="Proteomes" id="UP000254939"/>
    </source>
</evidence>
<dbReference type="Proteomes" id="UP000254939">
    <property type="component" value="Unassembled WGS sequence"/>
</dbReference>
<comment type="caution">
    <text evidence="2">The sequence shown here is derived from an EMBL/GenBank/DDBJ whole genome shotgun (WGS) entry which is preliminary data.</text>
</comment>
<dbReference type="InterPro" id="IPR054189">
    <property type="entry name" value="DUF6894"/>
</dbReference>
<name>A0A370KGA2_9HYPH</name>
<evidence type="ECO:0000259" key="1">
    <source>
        <dbReference type="Pfam" id="PF21834"/>
    </source>
</evidence>
<reference evidence="2 3" key="1">
    <citation type="submission" date="2017-03" db="EMBL/GenBank/DDBJ databases">
        <title>Genome analysis of Rhizobial strains effectives or ineffectives for nitrogen fixation isolated from bean seeds.</title>
        <authorList>
            <person name="Peralta H."/>
            <person name="Aguilar-Vera A."/>
            <person name="Mora Y."/>
            <person name="Vargas-Lagunas C."/>
            <person name="Girard L."/>
            <person name="Mora J."/>
        </authorList>
    </citation>
    <scope>NUCLEOTIDE SEQUENCE [LARGE SCALE GENOMIC DNA]</scope>
    <source>
        <strain evidence="2 3">CCGM3</strain>
    </source>
</reference>
<proteinExistence type="predicted"/>
<evidence type="ECO:0000313" key="2">
    <source>
        <dbReference type="EMBL" id="RDJ03805.1"/>
    </source>
</evidence>
<dbReference type="EMBL" id="NAAC01000041">
    <property type="protein sequence ID" value="RDJ03805.1"/>
    <property type="molecule type" value="Genomic_DNA"/>
</dbReference>
<protein>
    <recommendedName>
        <fullName evidence="1">DUF6894 domain-containing protein</fullName>
    </recommendedName>
</protein>
<gene>
    <name evidence="2" type="ORF">B5K06_28185</name>
</gene>
<sequence>MVFVRFEGKMQRFFFNIRDGDDFIEDPEGTVLQDRESAISEAKAVARELLVAEISSGATPDGRLVEVADHTKTTIAVIPVRSILSDP</sequence>
<dbReference type="Pfam" id="PF21834">
    <property type="entry name" value="DUF6894"/>
    <property type="match status" value="1"/>
</dbReference>
<feature type="domain" description="DUF6894" evidence="1">
    <location>
        <begin position="12"/>
        <end position="80"/>
    </location>
</feature>